<dbReference type="Pfam" id="PF04932">
    <property type="entry name" value="Wzy_C"/>
    <property type="match status" value="1"/>
</dbReference>
<keyword evidence="4 5" id="KW-0472">Membrane</keyword>
<accession>A0A0D7F181</accession>
<dbReference type="PANTHER" id="PTHR37422">
    <property type="entry name" value="TEICHURONIC ACID BIOSYNTHESIS PROTEIN TUAE"/>
    <property type="match status" value="1"/>
</dbReference>
<evidence type="ECO:0000256" key="1">
    <source>
        <dbReference type="ARBA" id="ARBA00004141"/>
    </source>
</evidence>
<evidence type="ECO:0000256" key="5">
    <source>
        <dbReference type="SAM" id="Phobius"/>
    </source>
</evidence>
<dbReference type="PANTHER" id="PTHR37422:SF13">
    <property type="entry name" value="LIPOPOLYSACCHARIDE BIOSYNTHESIS PROTEIN PA4999-RELATED"/>
    <property type="match status" value="1"/>
</dbReference>
<keyword evidence="3 5" id="KW-1133">Transmembrane helix</keyword>
<dbReference type="PATRIC" id="fig|1076.23.peg.363"/>
<feature type="transmembrane region" description="Helical" evidence="5">
    <location>
        <begin position="183"/>
        <end position="201"/>
    </location>
</feature>
<dbReference type="InterPro" id="IPR051533">
    <property type="entry name" value="WaaL-like"/>
</dbReference>
<evidence type="ECO:0000256" key="3">
    <source>
        <dbReference type="ARBA" id="ARBA00022989"/>
    </source>
</evidence>
<keyword evidence="2 5" id="KW-0812">Transmembrane</keyword>
<organism evidence="7 8">
    <name type="scientific">Rhodopseudomonas palustris</name>
    <dbReference type="NCBI Taxonomy" id="1076"/>
    <lineage>
        <taxon>Bacteria</taxon>
        <taxon>Pseudomonadati</taxon>
        <taxon>Pseudomonadota</taxon>
        <taxon>Alphaproteobacteria</taxon>
        <taxon>Hyphomicrobiales</taxon>
        <taxon>Nitrobacteraceae</taxon>
        <taxon>Rhodopseudomonas</taxon>
    </lineage>
</organism>
<protein>
    <recommendedName>
        <fullName evidence="6">O-antigen ligase-related domain-containing protein</fullName>
    </recommendedName>
</protein>
<evidence type="ECO:0000313" key="8">
    <source>
        <dbReference type="Proteomes" id="UP000032515"/>
    </source>
</evidence>
<dbReference type="GO" id="GO:0016020">
    <property type="term" value="C:membrane"/>
    <property type="evidence" value="ECO:0007669"/>
    <property type="project" value="UniProtKB-SubCell"/>
</dbReference>
<evidence type="ECO:0000313" key="7">
    <source>
        <dbReference type="EMBL" id="KIZ46843.1"/>
    </source>
</evidence>
<proteinExistence type="predicted"/>
<feature type="transmembrane region" description="Helical" evidence="5">
    <location>
        <begin position="155"/>
        <end position="176"/>
    </location>
</feature>
<feature type="transmembrane region" description="Helical" evidence="5">
    <location>
        <begin position="114"/>
        <end position="135"/>
    </location>
</feature>
<sequence length="420" mass="44726">MTKQDLMRNLAVSRQGAAMATAFMLPLSTSGQAIAVSVLVVLALLTLDGARLAVTLRKPAAWLPIALFALILAGATWSTQPLPVAIKSGSGYVKLLLIPLLMATAFTPRQMLQIGFSFLVACTILLALSWLSLLWPTGPWGWFKGPGVPVKDNAVQSSCFALCAFGLAIGALRIWASGERRRAIVMVGLALLFFADIFLIFISKTGALMAAALLLLLLLQLGGWRRAAMVVVPLLIVVGLALWSSAPAQRRLAEISIDINASQSLEPDAHETLSTAARIDFWTKGVEFLKQAPLLGNGTGSIRSMYQSLQEEQPSPYGKATSDPHNQFLHVALQVGLIGGALLLAMWAAHVWMFAQRGLVSMMGLAVVLQNLIGSLFNSHLSTVTLGMLYCLAVGLLGSARVGIRPAQPVREPIAASADA</sequence>
<feature type="transmembrane region" description="Helical" evidence="5">
    <location>
        <begin position="20"/>
        <end position="47"/>
    </location>
</feature>
<feature type="transmembrane region" description="Helical" evidence="5">
    <location>
        <begin position="229"/>
        <end position="246"/>
    </location>
</feature>
<dbReference type="InterPro" id="IPR036259">
    <property type="entry name" value="MFS_trans_sf"/>
</dbReference>
<reference evidence="7 8" key="1">
    <citation type="submission" date="2014-11" db="EMBL/GenBank/DDBJ databases">
        <title>Genomics and ecophysiology of heterotrophic nitrogen fixing bacteria isolated from estuarine surface water.</title>
        <authorList>
            <person name="Bentzon-Tilia M."/>
            <person name="Severin I."/>
            <person name="Hansen L.H."/>
            <person name="Riemann L."/>
        </authorList>
    </citation>
    <scope>NUCLEOTIDE SEQUENCE [LARGE SCALE GENOMIC DNA]</scope>
    <source>
        <strain evidence="7 8">BAL398</strain>
    </source>
</reference>
<dbReference type="EMBL" id="JXXE01000117">
    <property type="protein sequence ID" value="KIZ46843.1"/>
    <property type="molecule type" value="Genomic_DNA"/>
</dbReference>
<feature type="transmembrane region" description="Helical" evidence="5">
    <location>
        <begin position="59"/>
        <end position="77"/>
    </location>
</feature>
<evidence type="ECO:0000256" key="2">
    <source>
        <dbReference type="ARBA" id="ARBA00022692"/>
    </source>
</evidence>
<dbReference type="InterPro" id="IPR007016">
    <property type="entry name" value="O-antigen_ligase-rel_domated"/>
</dbReference>
<comment type="caution">
    <text evidence="7">The sequence shown here is derived from an EMBL/GenBank/DDBJ whole genome shotgun (WGS) entry which is preliminary data.</text>
</comment>
<dbReference type="Proteomes" id="UP000032515">
    <property type="component" value="Unassembled WGS sequence"/>
</dbReference>
<gene>
    <name evidence="7" type="ORF">OO17_06060</name>
</gene>
<dbReference type="AlphaFoldDB" id="A0A0D7F181"/>
<evidence type="ECO:0000256" key="4">
    <source>
        <dbReference type="ARBA" id="ARBA00023136"/>
    </source>
</evidence>
<dbReference type="SUPFAM" id="SSF103473">
    <property type="entry name" value="MFS general substrate transporter"/>
    <property type="match status" value="1"/>
</dbReference>
<comment type="subcellular location">
    <subcellularLocation>
        <location evidence="1">Membrane</location>
        <topology evidence="1">Multi-pass membrane protein</topology>
    </subcellularLocation>
</comment>
<feature type="transmembrane region" description="Helical" evidence="5">
    <location>
        <begin position="328"/>
        <end position="347"/>
    </location>
</feature>
<evidence type="ECO:0000259" key="6">
    <source>
        <dbReference type="Pfam" id="PF04932"/>
    </source>
</evidence>
<feature type="transmembrane region" description="Helical" evidence="5">
    <location>
        <begin position="383"/>
        <end position="404"/>
    </location>
</feature>
<name>A0A0D7F181_RHOPL</name>
<feature type="domain" description="O-antigen ligase-related" evidence="6">
    <location>
        <begin position="191"/>
        <end position="344"/>
    </location>
</feature>